<evidence type="ECO:0000313" key="2">
    <source>
        <dbReference type="EMBL" id="MCW6510401.1"/>
    </source>
</evidence>
<dbReference type="Gene3D" id="3.40.630.30">
    <property type="match status" value="1"/>
</dbReference>
<dbReference type="EMBL" id="JAMOIM010000015">
    <property type="protein sequence ID" value="MCW6510401.1"/>
    <property type="molecule type" value="Genomic_DNA"/>
</dbReference>
<dbReference type="Pfam" id="PF13480">
    <property type="entry name" value="Acetyltransf_6"/>
    <property type="match status" value="1"/>
</dbReference>
<dbReference type="EC" id="2.3.1.-" evidence="2"/>
<proteinExistence type="predicted"/>
<protein>
    <submittedName>
        <fullName evidence="2">GNAT family N-acetyltransferase</fullName>
        <ecNumber evidence="2">2.3.1.-</ecNumber>
    </submittedName>
</protein>
<comment type="caution">
    <text evidence="2">The sequence shown here is derived from an EMBL/GenBank/DDBJ whole genome shotgun (WGS) entry which is preliminary data.</text>
</comment>
<keyword evidence="2" id="KW-0012">Acyltransferase</keyword>
<dbReference type="RefSeq" id="WP_282586774.1">
    <property type="nucleotide sequence ID" value="NZ_JAMOIM010000015.1"/>
</dbReference>
<dbReference type="InterPro" id="IPR016181">
    <property type="entry name" value="Acyl_CoA_acyltransferase"/>
</dbReference>
<dbReference type="AlphaFoldDB" id="A0AA41YXI3"/>
<evidence type="ECO:0000313" key="3">
    <source>
        <dbReference type="Proteomes" id="UP001165667"/>
    </source>
</evidence>
<name>A0AA41YXI3_9HYPH</name>
<dbReference type="InterPro" id="IPR038740">
    <property type="entry name" value="BioF2-like_GNAT_dom"/>
</dbReference>
<keyword evidence="2" id="KW-0808">Transferase</keyword>
<organism evidence="2 3">
    <name type="scientific">Lichenifustis flavocetrariae</name>
    <dbReference type="NCBI Taxonomy" id="2949735"/>
    <lineage>
        <taxon>Bacteria</taxon>
        <taxon>Pseudomonadati</taxon>
        <taxon>Pseudomonadota</taxon>
        <taxon>Alphaproteobacteria</taxon>
        <taxon>Hyphomicrobiales</taxon>
        <taxon>Lichenihabitantaceae</taxon>
        <taxon>Lichenifustis</taxon>
    </lineage>
</organism>
<accession>A0AA41YXI3</accession>
<sequence>MQVLAAAAAHDMSPTRRPRLARVAVLQGIATARRTWEDLAERVPCSPYQRPAWLVPWLDTLGGGAAAVFVVGYDAEGRAIALLPLCLRRLPGFTLAGFPGGHDANTGLGLFDPAALLDRAAIENFLQAAAAEARIDLFVLRHQPHEWAGTPNPLAILPQAASPSFQHLTELRRPAEAFLAQTLSKRTRKHIRQKETKLAALGPVAYEVATTAEQVAAFAEALVRYRATRFGGRRGHEALVRRFLERSGLPEGNGAPAVELHALTCGGDIVAVFAGTGHQGRFSGMMISFDPDPRWAKLSPGELLLARVIASKCDAGFKIFDLGIGEARYKDVFCPVVEPLFDTIRGASWRGRLAAPAWRVHLAGKRAIKRTPWLWSRLSWLRSVTRFARR</sequence>
<keyword evidence="3" id="KW-1185">Reference proteome</keyword>
<feature type="domain" description="BioF2-like acetyltransferase" evidence="1">
    <location>
        <begin position="185"/>
        <end position="330"/>
    </location>
</feature>
<evidence type="ECO:0000259" key="1">
    <source>
        <dbReference type="Pfam" id="PF13480"/>
    </source>
</evidence>
<reference evidence="2" key="1">
    <citation type="submission" date="2022-05" db="EMBL/GenBank/DDBJ databases">
        <authorList>
            <person name="Pankratov T."/>
        </authorList>
    </citation>
    <scope>NUCLEOTIDE SEQUENCE</scope>
    <source>
        <strain evidence="2">BP6-180914</strain>
    </source>
</reference>
<dbReference type="Proteomes" id="UP001165667">
    <property type="component" value="Unassembled WGS sequence"/>
</dbReference>
<dbReference type="SUPFAM" id="SSF55729">
    <property type="entry name" value="Acyl-CoA N-acyltransferases (Nat)"/>
    <property type="match status" value="1"/>
</dbReference>
<dbReference type="GO" id="GO:0016746">
    <property type="term" value="F:acyltransferase activity"/>
    <property type="evidence" value="ECO:0007669"/>
    <property type="project" value="UniProtKB-KW"/>
</dbReference>
<gene>
    <name evidence="2" type="ORF">M8523_20490</name>
</gene>